<dbReference type="PANTHER" id="PTHR47739">
    <property type="entry name" value="TRNA1(VAL) (ADENINE(37)-N6)-METHYLTRANSFERASE"/>
    <property type="match status" value="1"/>
</dbReference>
<dbReference type="SUPFAM" id="SSF53335">
    <property type="entry name" value="S-adenosyl-L-methionine-dependent methyltransferases"/>
    <property type="match status" value="1"/>
</dbReference>
<feature type="domain" description="Methyltransferase small" evidence="7">
    <location>
        <begin position="44"/>
        <end position="165"/>
    </location>
</feature>
<dbReference type="GO" id="GO:0003676">
    <property type="term" value="F:nucleic acid binding"/>
    <property type="evidence" value="ECO:0007669"/>
    <property type="project" value="InterPro"/>
</dbReference>
<comment type="function">
    <text evidence="6">Specifically methylates the adenine in position 37 of tRNA(1)(Val) (anticodon cmo5UAC).</text>
</comment>
<proteinExistence type="inferred from homology"/>
<evidence type="ECO:0000259" key="7">
    <source>
        <dbReference type="Pfam" id="PF05175"/>
    </source>
</evidence>
<dbReference type="InterPro" id="IPR007848">
    <property type="entry name" value="Small_mtfrase_dom"/>
</dbReference>
<keyword evidence="4 6" id="KW-0949">S-adenosyl-L-methionine</keyword>
<keyword evidence="5 6" id="KW-0819">tRNA processing</keyword>
<dbReference type="GO" id="GO:0032259">
    <property type="term" value="P:methylation"/>
    <property type="evidence" value="ECO:0007669"/>
    <property type="project" value="UniProtKB-KW"/>
</dbReference>
<dbReference type="PANTHER" id="PTHR47739:SF1">
    <property type="entry name" value="TRNA1(VAL) (ADENINE(37)-N6)-METHYLTRANSFERASE"/>
    <property type="match status" value="1"/>
</dbReference>
<keyword evidence="1 6" id="KW-0963">Cytoplasm</keyword>
<evidence type="ECO:0000256" key="3">
    <source>
        <dbReference type="ARBA" id="ARBA00022679"/>
    </source>
</evidence>
<evidence type="ECO:0000256" key="6">
    <source>
        <dbReference type="HAMAP-Rule" id="MF_01872"/>
    </source>
</evidence>
<dbReference type="CDD" id="cd02440">
    <property type="entry name" value="AdoMet_MTases"/>
    <property type="match status" value="1"/>
</dbReference>
<comment type="similarity">
    <text evidence="6">Belongs to the methyltransferase superfamily. tRNA (adenine-N(6)-)-methyltransferase family.</text>
</comment>
<protein>
    <recommendedName>
        <fullName evidence="6">tRNA1(Val) (adenine(37)-N6)-methyltransferase</fullName>
        <ecNumber evidence="6">2.1.1.223</ecNumber>
    </recommendedName>
    <alternativeName>
        <fullName evidence="6">tRNA m6A37 methyltransferase</fullName>
    </alternativeName>
</protein>
<dbReference type="InterPro" id="IPR050210">
    <property type="entry name" value="tRNA_Adenine-N(6)_MTase"/>
</dbReference>
<dbReference type="InterPro" id="IPR002052">
    <property type="entry name" value="DNA_methylase_N6_adenine_CS"/>
</dbReference>
<gene>
    <name evidence="8" type="ORF">L9W94_17450</name>
</gene>
<dbReference type="Pfam" id="PF05175">
    <property type="entry name" value="MTS"/>
    <property type="match status" value="1"/>
</dbReference>
<accession>A0A9X4EWX2</accession>
<sequence>MKSSTLKTKDFKFKQFSVEGGHSGMPVSTDGVLLGAWAFTHSPNSILDIGTGTGLLALMSAQRFPDAYITAVEIDDFAFATASHNSTASPWSSRIQVIHSDILHTPFVKQFDAIICNPPYFNDGERSQHQQRATARHTTSLSHQDLLLKAKKLLHPNGNACFVLPKYEGELFISLAKALGWHISRLCTVQPTVNKPVHRLLIELNFTAVDTVQSHLVIHSQDGYSEEFIALTKDFYLKM</sequence>
<comment type="subcellular location">
    <subcellularLocation>
        <location evidence="6">Cytoplasm</location>
    </subcellularLocation>
</comment>
<organism evidence="8 9">
    <name type="scientific">Vibrio aestuarianus</name>
    <dbReference type="NCBI Taxonomy" id="28171"/>
    <lineage>
        <taxon>Bacteria</taxon>
        <taxon>Pseudomonadati</taxon>
        <taxon>Pseudomonadota</taxon>
        <taxon>Gammaproteobacteria</taxon>
        <taxon>Vibrionales</taxon>
        <taxon>Vibrionaceae</taxon>
        <taxon>Vibrio</taxon>
    </lineage>
</organism>
<name>A0A9X4EWX2_9VIBR</name>
<dbReference type="GO" id="GO:0008033">
    <property type="term" value="P:tRNA processing"/>
    <property type="evidence" value="ECO:0007669"/>
    <property type="project" value="UniProtKB-UniRule"/>
</dbReference>
<reference evidence="8" key="1">
    <citation type="submission" date="2022-02" db="EMBL/GenBank/DDBJ databases">
        <title>Emergence and expansion in Europe of a Vibrio aestuarianus clonal complex pathogenic for oysters.</title>
        <authorList>
            <person name="Mesnil A."/>
            <person name="Travers M.-A."/>
        </authorList>
    </citation>
    <scope>NUCLEOTIDE SEQUENCE</scope>
    <source>
        <strain evidence="8">19_064_11T1</strain>
    </source>
</reference>
<evidence type="ECO:0000256" key="1">
    <source>
        <dbReference type="ARBA" id="ARBA00022490"/>
    </source>
</evidence>
<evidence type="ECO:0000256" key="2">
    <source>
        <dbReference type="ARBA" id="ARBA00022603"/>
    </source>
</evidence>
<dbReference type="GO" id="GO:0005737">
    <property type="term" value="C:cytoplasm"/>
    <property type="evidence" value="ECO:0007669"/>
    <property type="project" value="UniProtKB-SubCell"/>
</dbReference>
<comment type="caution">
    <text evidence="8">The sequence shown here is derived from an EMBL/GenBank/DDBJ whole genome shotgun (WGS) entry which is preliminary data.</text>
</comment>
<dbReference type="EMBL" id="JAKNBA010000044">
    <property type="protein sequence ID" value="MDE1243892.1"/>
    <property type="molecule type" value="Genomic_DNA"/>
</dbReference>
<dbReference type="Gene3D" id="3.40.50.150">
    <property type="entry name" value="Vaccinia Virus protein VP39"/>
    <property type="match status" value="1"/>
</dbReference>
<comment type="catalytic activity">
    <reaction evidence="6">
        <text>adenosine(37) in tRNA1(Val) + S-adenosyl-L-methionine = N(6)-methyladenosine(37) in tRNA1(Val) + S-adenosyl-L-homocysteine + H(+)</text>
        <dbReference type="Rhea" id="RHEA:43160"/>
        <dbReference type="Rhea" id="RHEA-COMP:10369"/>
        <dbReference type="Rhea" id="RHEA-COMP:10370"/>
        <dbReference type="ChEBI" id="CHEBI:15378"/>
        <dbReference type="ChEBI" id="CHEBI:57856"/>
        <dbReference type="ChEBI" id="CHEBI:59789"/>
        <dbReference type="ChEBI" id="CHEBI:74411"/>
        <dbReference type="ChEBI" id="CHEBI:74449"/>
        <dbReference type="EC" id="2.1.1.223"/>
    </reaction>
</comment>
<dbReference type="HAMAP" id="MF_01872">
    <property type="entry name" value="tRNA_methyltr_YfiC"/>
    <property type="match status" value="1"/>
</dbReference>
<dbReference type="RefSeq" id="WP_274683791.1">
    <property type="nucleotide sequence ID" value="NZ_JAKNAW010000008.1"/>
</dbReference>
<dbReference type="InterPro" id="IPR022882">
    <property type="entry name" value="tRNA_adenine-N6_MeTrfase"/>
</dbReference>
<dbReference type="AlphaFoldDB" id="A0A9X4EWX2"/>
<evidence type="ECO:0000313" key="9">
    <source>
        <dbReference type="Proteomes" id="UP001140979"/>
    </source>
</evidence>
<dbReference type="PROSITE" id="PS00092">
    <property type="entry name" value="N6_MTASE"/>
    <property type="match status" value="1"/>
</dbReference>
<dbReference type="PRINTS" id="PR00507">
    <property type="entry name" value="N12N6MTFRASE"/>
</dbReference>
<evidence type="ECO:0000256" key="5">
    <source>
        <dbReference type="ARBA" id="ARBA00022694"/>
    </source>
</evidence>
<dbReference type="GO" id="GO:0016430">
    <property type="term" value="F:tRNA (adenine-N6)-methyltransferase activity"/>
    <property type="evidence" value="ECO:0007669"/>
    <property type="project" value="UniProtKB-UniRule"/>
</dbReference>
<evidence type="ECO:0000256" key="4">
    <source>
        <dbReference type="ARBA" id="ARBA00022691"/>
    </source>
</evidence>
<evidence type="ECO:0000313" key="8">
    <source>
        <dbReference type="EMBL" id="MDE1243892.1"/>
    </source>
</evidence>
<dbReference type="Proteomes" id="UP001140979">
    <property type="component" value="Unassembled WGS sequence"/>
</dbReference>
<dbReference type="EC" id="2.1.1.223" evidence="6"/>
<keyword evidence="3 6" id="KW-0808">Transferase</keyword>
<dbReference type="InterPro" id="IPR029063">
    <property type="entry name" value="SAM-dependent_MTases_sf"/>
</dbReference>
<keyword evidence="2 6" id="KW-0489">Methyltransferase</keyword>